<accession>R0JVG6</accession>
<reference evidence="2" key="1">
    <citation type="journal article" date="2013" name="Nat. Genet.">
        <title>The duck genome and transcriptome provide insight into an avian influenza virus reservoir species.</title>
        <authorList>
            <person name="Huang Y."/>
            <person name="Li Y."/>
            <person name="Burt D.W."/>
            <person name="Chen H."/>
            <person name="Zhang Y."/>
            <person name="Qian W."/>
            <person name="Kim H."/>
            <person name="Gan S."/>
            <person name="Zhao Y."/>
            <person name="Li J."/>
            <person name="Yi K."/>
            <person name="Feng H."/>
            <person name="Zhu P."/>
            <person name="Li B."/>
            <person name="Liu Q."/>
            <person name="Fairley S."/>
            <person name="Magor K.E."/>
            <person name="Du Z."/>
            <person name="Hu X."/>
            <person name="Goodman L."/>
            <person name="Tafer H."/>
            <person name="Vignal A."/>
            <person name="Lee T."/>
            <person name="Kim K.W."/>
            <person name="Sheng Z."/>
            <person name="An Y."/>
            <person name="Searle S."/>
            <person name="Herrero J."/>
            <person name="Groenen M.A."/>
            <person name="Crooijmans R.P."/>
            <person name="Faraut T."/>
            <person name="Cai Q."/>
            <person name="Webster R.G."/>
            <person name="Aldridge J.R."/>
            <person name="Warren W.C."/>
            <person name="Bartschat S."/>
            <person name="Kehr S."/>
            <person name="Marz M."/>
            <person name="Stadler P.F."/>
            <person name="Smith J."/>
            <person name="Kraus R.H."/>
            <person name="Zhao Y."/>
            <person name="Ren L."/>
            <person name="Fei J."/>
            <person name="Morisson M."/>
            <person name="Kaiser P."/>
            <person name="Griffin D.K."/>
            <person name="Rao M."/>
            <person name="Pitel F."/>
            <person name="Wang J."/>
            <person name="Li N."/>
        </authorList>
    </citation>
    <scope>NUCLEOTIDE SEQUENCE [LARGE SCALE GENOMIC DNA]</scope>
</reference>
<sequence>MNIHQEHASSFFVPRNRTEVQLYKGDASGKEHDDNVQAESPQLSTACLALTTIAVCSTLEAEDETSPRPHMLIAATQHRGISDTERGPQAFSYRPALLLRQPCSSQKSAASNQRGRLIVVNGLMYIVSRFCCVQAMPPCQHLQRVES</sequence>
<dbReference type="EMBL" id="KB743111">
    <property type="protein sequence ID" value="EOB01222.1"/>
    <property type="molecule type" value="Genomic_DNA"/>
</dbReference>
<organism evidence="1 2">
    <name type="scientific">Anas platyrhynchos</name>
    <name type="common">Mallard</name>
    <name type="synonym">Anas boschas</name>
    <dbReference type="NCBI Taxonomy" id="8839"/>
    <lineage>
        <taxon>Eukaryota</taxon>
        <taxon>Metazoa</taxon>
        <taxon>Chordata</taxon>
        <taxon>Craniata</taxon>
        <taxon>Vertebrata</taxon>
        <taxon>Euteleostomi</taxon>
        <taxon>Archelosauria</taxon>
        <taxon>Archosauria</taxon>
        <taxon>Dinosauria</taxon>
        <taxon>Saurischia</taxon>
        <taxon>Theropoda</taxon>
        <taxon>Coelurosauria</taxon>
        <taxon>Aves</taxon>
        <taxon>Neognathae</taxon>
        <taxon>Galloanserae</taxon>
        <taxon>Anseriformes</taxon>
        <taxon>Anatidae</taxon>
        <taxon>Anatinae</taxon>
        <taxon>Anas</taxon>
    </lineage>
</organism>
<proteinExistence type="predicted"/>
<evidence type="ECO:0000313" key="2">
    <source>
        <dbReference type="Proteomes" id="UP000296049"/>
    </source>
</evidence>
<gene>
    <name evidence="1" type="ORF">Anapl_02347</name>
</gene>
<dbReference type="Proteomes" id="UP000296049">
    <property type="component" value="Unassembled WGS sequence"/>
</dbReference>
<dbReference type="AlphaFoldDB" id="R0JVG6"/>
<protein>
    <submittedName>
        <fullName evidence="1">Uncharacterized protein</fullName>
    </submittedName>
</protein>
<name>R0JVG6_ANAPL</name>
<keyword evidence="2" id="KW-1185">Reference proteome</keyword>
<evidence type="ECO:0000313" key="1">
    <source>
        <dbReference type="EMBL" id="EOB01222.1"/>
    </source>
</evidence>